<accession>A0A087BB18</accession>
<comment type="caution">
    <text evidence="2">The sequence shown here is derived from an EMBL/GenBank/DDBJ whole genome shotgun (WGS) entry which is preliminary data.</text>
</comment>
<sequence length="362" mass="38605">MREIEHEELTYVRAKGALTGLALGDALGMPTQSMSAADIQHYYGGHIHGFVRAVAEQPIAPNMKAGAVTDDTEQAFVLANRLIADGGTLDNHAYAQDLLAWESAMKAKGSLDLLGPSTRLALHALADGVDIEHTGTTGTTNGGAMRAAPIGIAFSPDAPDHLLARMARESCLVTHNTVQGIQATTLVAAAVSFGISGSERPLEDAISYVSQLPESGHWSAKASVLARVRRFFDWANTGAGSSMEASEFAQTLRRECGTSVEANESVAAAFAFAARFRRDPNEALYQCASVGGDTDTIGAMCGAMLGAQYGDEVFRPDLVRQLVRQLKEDNHLDLDVTVAGLVHIRLRTLHTRDPRHSGDPRS</sequence>
<dbReference type="InterPro" id="IPR050792">
    <property type="entry name" value="ADP-ribosylglycohydrolase"/>
</dbReference>
<feature type="binding site" evidence="1">
    <location>
        <position position="70"/>
    </location>
    <ligand>
        <name>Mg(2+)</name>
        <dbReference type="ChEBI" id="CHEBI:18420"/>
        <label>1</label>
    </ligand>
</feature>
<feature type="binding site" evidence="1">
    <location>
        <position position="295"/>
    </location>
    <ligand>
        <name>Mg(2+)</name>
        <dbReference type="ChEBI" id="CHEBI:18420"/>
        <label>1</label>
    </ligand>
</feature>
<dbReference type="InterPro" id="IPR005502">
    <property type="entry name" value="Ribosyl_crysJ1"/>
</dbReference>
<dbReference type="Pfam" id="PF03747">
    <property type="entry name" value="ADP_ribosyl_GH"/>
    <property type="match status" value="1"/>
</dbReference>
<feature type="binding site" evidence="1">
    <location>
        <position position="296"/>
    </location>
    <ligand>
        <name>Mg(2+)</name>
        <dbReference type="ChEBI" id="CHEBI:18420"/>
        <label>1</label>
    </ligand>
</feature>
<feature type="binding site" evidence="1">
    <location>
        <position position="69"/>
    </location>
    <ligand>
        <name>Mg(2+)</name>
        <dbReference type="ChEBI" id="CHEBI:18420"/>
        <label>1</label>
    </ligand>
</feature>
<dbReference type="GO" id="GO:0046872">
    <property type="term" value="F:metal ion binding"/>
    <property type="evidence" value="ECO:0007669"/>
    <property type="project" value="UniProtKB-KW"/>
</dbReference>
<dbReference type="GO" id="GO:0016787">
    <property type="term" value="F:hydrolase activity"/>
    <property type="evidence" value="ECO:0007669"/>
    <property type="project" value="UniProtKB-KW"/>
</dbReference>
<feature type="binding site" evidence="1">
    <location>
        <position position="293"/>
    </location>
    <ligand>
        <name>Mg(2+)</name>
        <dbReference type="ChEBI" id="CHEBI:18420"/>
        <label>1</label>
    </ligand>
</feature>
<evidence type="ECO:0000313" key="3">
    <source>
        <dbReference type="Proteomes" id="UP000029052"/>
    </source>
</evidence>
<dbReference type="EMBL" id="JGZB01000004">
    <property type="protein sequence ID" value="KFI68218.1"/>
    <property type="molecule type" value="Genomic_DNA"/>
</dbReference>
<dbReference type="STRING" id="1692.BMAGN_0167"/>
<protein>
    <submittedName>
        <fullName evidence="2">ADP-ribosylglycohydrolase</fullName>
    </submittedName>
</protein>
<dbReference type="eggNOG" id="COG1397">
    <property type="taxonomic scope" value="Bacteria"/>
</dbReference>
<dbReference type="PANTHER" id="PTHR16222">
    <property type="entry name" value="ADP-RIBOSYLGLYCOHYDROLASE"/>
    <property type="match status" value="1"/>
</dbReference>
<reference evidence="2 3" key="1">
    <citation type="submission" date="2014-03" db="EMBL/GenBank/DDBJ databases">
        <title>Genomics of Bifidobacteria.</title>
        <authorList>
            <person name="Ventura M."/>
            <person name="Milani C."/>
            <person name="Lugli G.A."/>
        </authorList>
    </citation>
    <scope>NUCLEOTIDE SEQUENCE [LARGE SCALE GENOMIC DNA]</scope>
    <source>
        <strain evidence="2 3">LMG 11591</strain>
    </source>
</reference>
<dbReference type="Proteomes" id="UP000029052">
    <property type="component" value="Unassembled WGS sequence"/>
</dbReference>
<keyword evidence="3" id="KW-1185">Reference proteome</keyword>
<dbReference type="SUPFAM" id="SSF101478">
    <property type="entry name" value="ADP-ribosylglycohydrolase"/>
    <property type="match status" value="1"/>
</dbReference>
<dbReference type="AlphaFoldDB" id="A0A087BB18"/>
<keyword evidence="1" id="KW-0460">Magnesium</keyword>
<keyword evidence="1" id="KW-0479">Metal-binding</keyword>
<comment type="cofactor">
    <cofactor evidence="1">
        <name>Mg(2+)</name>
        <dbReference type="ChEBI" id="CHEBI:18420"/>
    </cofactor>
    <text evidence="1">Binds 2 magnesium ions per subunit.</text>
</comment>
<dbReference type="PANTHER" id="PTHR16222:SF12">
    <property type="entry name" value="ADP-RIBOSYLGLYCOHYDROLASE-RELATED"/>
    <property type="match status" value="1"/>
</dbReference>
<dbReference type="RefSeq" id="WP_022859977.1">
    <property type="nucleotide sequence ID" value="NZ_JGZB01000004.1"/>
</dbReference>
<dbReference type="Gene3D" id="1.10.4080.10">
    <property type="entry name" value="ADP-ribosylation/Crystallin J1"/>
    <property type="match status" value="1"/>
</dbReference>
<evidence type="ECO:0000256" key="1">
    <source>
        <dbReference type="PIRSR" id="PIRSR605502-1"/>
    </source>
</evidence>
<gene>
    <name evidence="2" type="ORF">BMAGN_0167</name>
</gene>
<feature type="binding site" evidence="1">
    <location>
        <position position="71"/>
    </location>
    <ligand>
        <name>Mg(2+)</name>
        <dbReference type="ChEBI" id="CHEBI:18420"/>
        <label>1</label>
    </ligand>
</feature>
<keyword evidence="2" id="KW-0378">Hydrolase</keyword>
<dbReference type="InterPro" id="IPR036705">
    <property type="entry name" value="Ribosyl_crysJ1_sf"/>
</dbReference>
<name>A0A087BB18_9BIFI</name>
<evidence type="ECO:0000313" key="2">
    <source>
        <dbReference type="EMBL" id="KFI68218.1"/>
    </source>
</evidence>
<proteinExistence type="predicted"/>
<organism evidence="2 3">
    <name type="scientific">Bifidobacterium magnum</name>
    <dbReference type="NCBI Taxonomy" id="1692"/>
    <lineage>
        <taxon>Bacteria</taxon>
        <taxon>Bacillati</taxon>
        <taxon>Actinomycetota</taxon>
        <taxon>Actinomycetes</taxon>
        <taxon>Bifidobacteriales</taxon>
        <taxon>Bifidobacteriaceae</taxon>
        <taxon>Bifidobacterium</taxon>
    </lineage>
</organism>